<evidence type="ECO:0000256" key="6">
    <source>
        <dbReference type="ARBA" id="ARBA00023242"/>
    </source>
</evidence>
<dbReference type="Proteomes" id="UP001157418">
    <property type="component" value="Unassembled WGS sequence"/>
</dbReference>
<dbReference type="Pfam" id="PF12874">
    <property type="entry name" value="zf-met"/>
    <property type="match status" value="4"/>
</dbReference>
<keyword evidence="2" id="KW-0479">Metal-binding</keyword>
<feature type="domain" description="U1-type" evidence="9">
    <location>
        <begin position="288"/>
        <end position="322"/>
    </location>
</feature>
<dbReference type="InterPro" id="IPR036236">
    <property type="entry name" value="Znf_C2H2_sf"/>
</dbReference>
<evidence type="ECO:0000256" key="1">
    <source>
        <dbReference type="ARBA" id="ARBA00004123"/>
    </source>
</evidence>
<keyword evidence="5" id="KW-0862">Zinc</keyword>
<feature type="region of interest" description="Disordered" evidence="7">
    <location>
        <begin position="477"/>
        <end position="498"/>
    </location>
</feature>
<feature type="domain" description="U1-type" evidence="9">
    <location>
        <begin position="505"/>
        <end position="539"/>
    </location>
</feature>
<feature type="region of interest" description="Disordered" evidence="7">
    <location>
        <begin position="307"/>
        <end position="339"/>
    </location>
</feature>
<feature type="domain" description="U1-type" evidence="9">
    <location>
        <begin position="415"/>
        <end position="449"/>
    </location>
</feature>
<dbReference type="SMART" id="SM00451">
    <property type="entry name" value="ZnF_U1"/>
    <property type="match status" value="5"/>
</dbReference>
<dbReference type="InterPro" id="IPR051868">
    <property type="entry name" value="ZN346_ZMAT4"/>
</dbReference>
<dbReference type="InterPro" id="IPR003604">
    <property type="entry name" value="Matrin/U1-like-C_Znf_C2H2"/>
</dbReference>
<evidence type="ECO:0000259" key="9">
    <source>
        <dbReference type="SMART" id="SM00451"/>
    </source>
</evidence>
<dbReference type="SUPFAM" id="SSF57667">
    <property type="entry name" value="beta-beta-alpha zinc fingers"/>
    <property type="match status" value="3"/>
</dbReference>
<gene>
    <name evidence="10" type="ORF">LVIROSA_LOCUS9768</name>
</gene>
<organism evidence="10 11">
    <name type="scientific">Lactuca virosa</name>
    <dbReference type="NCBI Taxonomy" id="75947"/>
    <lineage>
        <taxon>Eukaryota</taxon>
        <taxon>Viridiplantae</taxon>
        <taxon>Streptophyta</taxon>
        <taxon>Embryophyta</taxon>
        <taxon>Tracheophyta</taxon>
        <taxon>Spermatophyta</taxon>
        <taxon>Magnoliopsida</taxon>
        <taxon>eudicotyledons</taxon>
        <taxon>Gunneridae</taxon>
        <taxon>Pentapetalae</taxon>
        <taxon>asterids</taxon>
        <taxon>campanulids</taxon>
        <taxon>Asterales</taxon>
        <taxon>Asteraceae</taxon>
        <taxon>Cichorioideae</taxon>
        <taxon>Cichorieae</taxon>
        <taxon>Lactucinae</taxon>
        <taxon>Lactuca</taxon>
    </lineage>
</organism>
<dbReference type="Gene3D" id="3.30.160.60">
    <property type="entry name" value="Classic Zinc Finger"/>
    <property type="match status" value="4"/>
</dbReference>
<evidence type="ECO:0000313" key="11">
    <source>
        <dbReference type="Proteomes" id="UP001157418"/>
    </source>
</evidence>
<dbReference type="InterPro" id="IPR013087">
    <property type="entry name" value="Znf_C2H2_type"/>
</dbReference>
<dbReference type="EMBL" id="CAKMRJ010001112">
    <property type="protein sequence ID" value="CAH1422436.1"/>
    <property type="molecule type" value="Genomic_DNA"/>
</dbReference>
<accession>A0AAU9M5S2</accession>
<keyword evidence="3" id="KW-0677">Repeat</keyword>
<feature type="region of interest" description="Disordered" evidence="7">
    <location>
        <begin position="391"/>
        <end position="410"/>
    </location>
</feature>
<keyword evidence="11" id="KW-1185">Reference proteome</keyword>
<dbReference type="GO" id="GO:0008270">
    <property type="term" value="F:zinc ion binding"/>
    <property type="evidence" value="ECO:0007669"/>
    <property type="project" value="UniProtKB-KW"/>
</dbReference>
<feature type="domain" description="C2H2-type" evidence="8">
    <location>
        <begin position="418"/>
        <end position="442"/>
    </location>
</feature>
<evidence type="ECO:0000256" key="7">
    <source>
        <dbReference type="SAM" id="MobiDB-lite"/>
    </source>
</evidence>
<reference evidence="10 11" key="1">
    <citation type="submission" date="2022-01" db="EMBL/GenBank/DDBJ databases">
        <authorList>
            <person name="Xiong W."/>
            <person name="Schranz E."/>
        </authorList>
    </citation>
    <scope>NUCLEOTIDE SEQUENCE [LARGE SCALE GENOMIC DNA]</scope>
</reference>
<feature type="domain" description="C2H2-type" evidence="8">
    <location>
        <begin position="173"/>
        <end position="197"/>
    </location>
</feature>
<dbReference type="PANTHER" id="PTHR46144">
    <property type="entry name" value="ZINC FINGER PROTEIN 385B-LIKE"/>
    <property type="match status" value="1"/>
</dbReference>
<evidence type="ECO:0008006" key="12">
    <source>
        <dbReference type="Google" id="ProtNLM"/>
    </source>
</evidence>
<comment type="caution">
    <text evidence="10">The sequence shown here is derived from an EMBL/GenBank/DDBJ whole genome shotgun (WGS) entry which is preliminary data.</text>
</comment>
<dbReference type="AlphaFoldDB" id="A0AAU9M5S2"/>
<keyword evidence="6" id="KW-0539">Nucleus</keyword>
<dbReference type="SMART" id="SM00355">
    <property type="entry name" value="ZnF_C2H2"/>
    <property type="match status" value="3"/>
</dbReference>
<feature type="compositionally biased region" description="Polar residues" evidence="7">
    <location>
        <begin position="325"/>
        <end position="334"/>
    </location>
</feature>
<feature type="domain" description="C2H2-type" evidence="8">
    <location>
        <begin position="508"/>
        <end position="532"/>
    </location>
</feature>
<proteinExistence type="predicted"/>
<dbReference type="GO" id="GO:0005634">
    <property type="term" value="C:nucleus"/>
    <property type="evidence" value="ECO:0007669"/>
    <property type="project" value="UniProtKB-SubCell"/>
</dbReference>
<feature type="domain" description="U1-type" evidence="9">
    <location>
        <begin position="355"/>
        <end position="388"/>
    </location>
</feature>
<comment type="subcellular location">
    <subcellularLocation>
        <location evidence="1">Nucleus</location>
    </subcellularLocation>
</comment>
<evidence type="ECO:0000256" key="3">
    <source>
        <dbReference type="ARBA" id="ARBA00022737"/>
    </source>
</evidence>
<feature type="domain" description="U1-type" evidence="9">
    <location>
        <begin position="170"/>
        <end position="204"/>
    </location>
</feature>
<evidence type="ECO:0000259" key="8">
    <source>
        <dbReference type="SMART" id="SM00355"/>
    </source>
</evidence>
<protein>
    <recommendedName>
        <fullName evidence="12">Matrin-type domain-containing protein</fullName>
    </recommendedName>
</protein>
<evidence type="ECO:0000256" key="5">
    <source>
        <dbReference type="ARBA" id="ARBA00022833"/>
    </source>
</evidence>
<dbReference type="PANTHER" id="PTHR46144:SF6">
    <property type="entry name" value="C2H2-TYPE DOMAIN-CONTAINING PROTEIN"/>
    <property type="match status" value="1"/>
</dbReference>
<sequence>MLKEQQTSSSSSSSSSSSFFLFPNPNPVMRSFNIPESMIHPQGIHICSFLNPKPNADDKLKPMSPLDVDPCAASRTDVITYTNTSDLTPSEHRGRRRICTFDTIVHGCRPHPTLLFICCYFQRIKFRKAGGSFTEPPMAPMASNSPANSETGPPQIVNDVVETKIESGNSQSIRCEICKVSCNSEEMLREHKEGKKHLKNIQKLSVSSPIIQETPPLVADATSDHETDKKKKKEDFLQNVPSVESLFTCTIPDLVCHDRNIDTEHLHGEKQETQVNNGTLVQSSNNGTEKVEEEVCKVTCNSEQKLQEHNPGKNHLKNLKDSEKIQTPPSTTPIASMAKTPVSKHVEKVEDSKEVKFRWCEVCKIDYSSDTFYRHLRGRNHKRNLQESKKMTGLPSTHTDSGKLTKGEVVNPNEGSSTRCELCKVCCTSYDELNRHLSGKKHKKAEYKTGKRMKGERMLQDMMNGEGKVVILEKGKRKANDSLASEEDGDVKRKKMMKEGGTASGASITCAVCNVGWTSVVDYMDHLKGQEHSAMVLKQV</sequence>
<name>A0AAU9M5S2_9ASTR</name>
<evidence type="ECO:0000256" key="2">
    <source>
        <dbReference type="ARBA" id="ARBA00022723"/>
    </source>
</evidence>
<evidence type="ECO:0000256" key="4">
    <source>
        <dbReference type="ARBA" id="ARBA00022771"/>
    </source>
</evidence>
<keyword evidence="4" id="KW-0863">Zinc-finger</keyword>
<evidence type="ECO:0000313" key="10">
    <source>
        <dbReference type="EMBL" id="CAH1422436.1"/>
    </source>
</evidence>
<dbReference type="GO" id="GO:0003676">
    <property type="term" value="F:nucleic acid binding"/>
    <property type="evidence" value="ECO:0007669"/>
    <property type="project" value="InterPro"/>
</dbReference>